<evidence type="ECO:0000256" key="8">
    <source>
        <dbReference type="ARBA" id="ARBA00023136"/>
    </source>
</evidence>
<comment type="subcellular location">
    <subcellularLocation>
        <location evidence="1">Cell inner membrane</location>
        <topology evidence="1">Multi-pass membrane protein</topology>
    </subcellularLocation>
</comment>
<keyword evidence="3" id="KW-0488">Methylation</keyword>
<comment type="similarity">
    <text evidence="10">Belongs to the methyl-accepting chemotaxis (MCP) protein family.</text>
</comment>
<keyword evidence="8 12" id="KW-0472">Membrane</keyword>
<evidence type="ECO:0000256" key="4">
    <source>
        <dbReference type="ARBA" id="ARBA00022500"/>
    </source>
</evidence>
<dbReference type="PROSITE" id="PS50111">
    <property type="entry name" value="CHEMOTAXIS_TRANSDUC_2"/>
    <property type="match status" value="1"/>
</dbReference>
<dbReference type="EMBL" id="JBANFI010000005">
    <property type="protein sequence ID" value="MFK7161394.1"/>
    <property type="molecule type" value="Genomic_DNA"/>
</dbReference>
<dbReference type="SUPFAM" id="SSF58104">
    <property type="entry name" value="Methyl-accepting chemotaxis protein (MCP) signaling domain"/>
    <property type="match status" value="1"/>
</dbReference>
<protein>
    <submittedName>
        <fullName evidence="15">Methyl-accepting chemotaxis protein</fullName>
    </submittedName>
</protein>
<dbReference type="CDD" id="cd11386">
    <property type="entry name" value="MCP_signal"/>
    <property type="match status" value="1"/>
</dbReference>
<sequence length="555" mass="60639">MVTRTTHGFYSLRTQLKLLVALFCLVAIIIIGLAYSGFAYKQQQYADNYHHRMVPLYQVERIGALLEEARAQLLLSMQHDPAGAFAHEHDHATSMHTDRVRHNLQEVERLWRSFRDTPRGPRAAQLADQFEQAFQRYIQEGVQPALRLLDQGQYHQANSHLLRSVNPLFGHSAQAQAAMSARLLEGAEEAYAHMQQRAFALTSGLLATGLIGLFIALAFSFYVSRTLTLSIEALSSLAARMAKGDLRVAGQSVEVRGELGEILEQFRLARSALGQTVHQLLDSSHQLGSLAEQGQVIAEQTSRSVGEQKEETDMVATAMNEMNATVHQVAQNAEDAAHSAQQADKVTRQGHQVVQQSASSIQDLATQVEQANQVIQALVADADEIGSVIDVIRGIAEQTNLLALNAAIEAARAGEQGRGFAVVADEVRSLASRTQESTEQIRSMITQLQEGAQEASVAMETSLQQARIGAEQSHQAGQSLDEITQLISNMNNMNLQIASAAEQQSAVAEEMNINLSRINEAADHTAEAAAQTAQSSQDIAQLAQQLQQAAQRFQV</sequence>
<name>A0ABW8PZT8_9GAMM</name>
<dbReference type="SMART" id="SM00283">
    <property type="entry name" value="MA"/>
    <property type="match status" value="1"/>
</dbReference>
<evidence type="ECO:0000313" key="15">
    <source>
        <dbReference type="EMBL" id="MFK7161394.1"/>
    </source>
</evidence>
<keyword evidence="2" id="KW-1003">Cell membrane</keyword>
<dbReference type="InterPro" id="IPR003660">
    <property type="entry name" value="HAMP_dom"/>
</dbReference>
<evidence type="ECO:0000256" key="12">
    <source>
        <dbReference type="SAM" id="Phobius"/>
    </source>
</evidence>
<evidence type="ECO:0000256" key="3">
    <source>
        <dbReference type="ARBA" id="ARBA00022481"/>
    </source>
</evidence>
<keyword evidence="6 12" id="KW-0812">Transmembrane</keyword>
<keyword evidence="4" id="KW-0145">Chemotaxis</keyword>
<dbReference type="Gene3D" id="1.10.287.950">
    <property type="entry name" value="Methyl-accepting chemotaxis protein"/>
    <property type="match status" value="1"/>
</dbReference>
<feature type="transmembrane region" description="Helical" evidence="12">
    <location>
        <begin position="20"/>
        <end position="40"/>
    </location>
</feature>
<dbReference type="RefSeq" id="WP_405340113.1">
    <property type="nucleotide sequence ID" value="NZ_JBANFI010000005.1"/>
</dbReference>
<dbReference type="Proteomes" id="UP001621714">
    <property type="component" value="Unassembled WGS sequence"/>
</dbReference>
<feature type="transmembrane region" description="Helical" evidence="12">
    <location>
        <begin position="198"/>
        <end position="223"/>
    </location>
</feature>
<dbReference type="InterPro" id="IPR004090">
    <property type="entry name" value="Chemotax_Me-accpt_rcpt"/>
</dbReference>
<dbReference type="PROSITE" id="PS50885">
    <property type="entry name" value="HAMP"/>
    <property type="match status" value="1"/>
</dbReference>
<evidence type="ECO:0000313" key="16">
    <source>
        <dbReference type="Proteomes" id="UP001621714"/>
    </source>
</evidence>
<organism evidence="15 16">
    <name type="scientific">Marinospirillum alkalitolerans</name>
    <dbReference type="NCBI Taxonomy" id="3123374"/>
    <lineage>
        <taxon>Bacteria</taxon>
        <taxon>Pseudomonadati</taxon>
        <taxon>Pseudomonadota</taxon>
        <taxon>Gammaproteobacteria</taxon>
        <taxon>Oceanospirillales</taxon>
        <taxon>Oceanospirillaceae</taxon>
        <taxon>Marinospirillum</taxon>
    </lineage>
</organism>
<gene>
    <name evidence="15" type="ORF">V6U78_10135</name>
</gene>
<evidence type="ECO:0000259" key="13">
    <source>
        <dbReference type="PROSITE" id="PS50111"/>
    </source>
</evidence>
<evidence type="ECO:0000256" key="2">
    <source>
        <dbReference type="ARBA" id="ARBA00022475"/>
    </source>
</evidence>
<evidence type="ECO:0000256" key="1">
    <source>
        <dbReference type="ARBA" id="ARBA00004429"/>
    </source>
</evidence>
<evidence type="ECO:0000256" key="9">
    <source>
        <dbReference type="ARBA" id="ARBA00023224"/>
    </source>
</evidence>
<dbReference type="PRINTS" id="PR00260">
    <property type="entry name" value="CHEMTRNSDUCR"/>
</dbReference>
<keyword evidence="7 12" id="KW-1133">Transmembrane helix</keyword>
<evidence type="ECO:0000256" key="11">
    <source>
        <dbReference type="PROSITE-ProRule" id="PRU00284"/>
    </source>
</evidence>
<feature type="domain" description="HAMP" evidence="14">
    <location>
        <begin position="225"/>
        <end position="278"/>
    </location>
</feature>
<comment type="caution">
    <text evidence="15">The sequence shown here is derived from an EMBL/GenBank/DDBJ whole genome shotgun (WGS) entry which is preliminary data.</text>
</comment>
<dbReference type="InterPro" id="IPR003122">
    <property type="entry name" value="Tar_rcpt_lig-bd"/>
</dbReference>
<keyword evidence="16" id="KW-1185">Reference proteome</keyword>
<feature type="domain" description="Methyl-accepting transducer" evidence="13">
    <location>
        <begin position="283"/>
        <end position="519"/>
    </location>
</feature>
<accession>A0ABW8PZT8</accession>
<evidence type="ECO:0000256" key="10">
    <source>
        <dbReference type="ARBA" id="ARBA00029447"/>
    </source>
</evidence>
<dbReference type="PANTHER" id="PTHR32089">
    <property type="entry name" value="METHYL-ACCEPTING CHEMOTAXIS PROTEIN MCPB"/>
    <property type="match status" value="1"/>
</dbReference>
<reference evidence="15 16" key="1">
    <citation type="submission" date="2024-02" db="EMBL/GenBank/DDBJ databases">
        <title>Marinospirillum sp. MEB 164 isolated from Lonar lake sediment.</title>
        <authorList>
            <person name="Joshi A."/>
            <person name="Thite S."/>
        </authorList>
    </citation>
    <scope>NUCLEOTIDE SEQUENCE [LARGE SCALE GENOMIC DNA]</scope>
    <source>
        <strain evidence="15 16">MEB164</strain>
    </source>
</reference>
<keyword evidence="5" id="KW-0997">Cell inner membrane</keyword>
<evidence type="ECO:0000259" key="14">
    <source>
        <dbReference type="PROSITE" id="PS50885"/>
    </source>
</evidence>
<dbReference type="Pfam" id="PF02203">
    <property type="entry name" value="TarH"/>
    <property type="match status" value="1"/>
</dbReference>
<proteinExistence type="inferred from homology"/>
<evidence type="ECO:0000256" key="5">
    <source>
        <dbReference type="ARBA" id="ARBA00022519"/>
    </source>
</evidence>
<keyword evidence="9 11" id="KW-0807">Transducer</keyword>
<evidence type="ECO:0000256" key="6">
    <source>
        <dbReference type="ARBA" id="ARBA00022692"/>
    </source>
</evidence>
<dbReference type="PANTHER" id="PTHR32089:SF112">
    <property type="entry name" value="LYSOZYME-LIKE PROTEIN-RELATED"/>
    <property type="match status" value="1"/>
</dbReference>
<evidence type="ECO:0000256" key="7">
    <source>
        <dbReference type="ARBA" id="ARBA00022989"/>
    </source>
</evidence>
<dbReference type="Pfam" id="PF00015">
    <property type="entry name" value="MCPsignal"/>
    <property type="match status" value="1"/>
</dbReference>
<dbReference type="InterPro" id="IPR004089">
    <property type="entry name" value="MCPsignal_dom"/>
</dbReference>